<keyword evidence="1" id="KW-0812">Transmembrane</keyword>
<feature type="transmembrane region" description="Helical" evidence="1">
    <location>
        <begin position="140"/>
        <end position="161"/>
    </location>
</feature>
<organism evidence="2 3">
    <name type="scientific">Kordia aestuariivivens</name>
    <dbReference type="NCBI Taxonomy" id="2759037"/>
    <lineage>
        <taxon>Bacteria</taxon>
        <taxon>Pseudomonadati</taxon>
        <taxon>Bacteroidota</taxon>
        <taxon>Flavobacteriia</taxon>
        <taxon>Flavobacteriales</taxon>
        <taxon>Flavobacteriaceae</taxon>
        <taxon>Kordia</taxon>
    </lineage>
</organism>
<feature type="transmembrane region" description="Helical" evidence="1">
    <location>
        <begin position="192"/>
        <end position="214"/>
    </location>
</feature>
<feature type="transmembrane region" description="Helical" evidence="1">
    <location>
        <begin position="110"/>
        <end position="128"/>
    </location>
</feature>
<dbReference type="EMBL" id="JACGWS010000010">
    <property type="protein sequence ID" value="MBC8756158.1"/>
    <property type="molecule type" value="Genomic_DNA"/>
</dbReference>
<evidence type="ECO:0000313" key="2">
    <source>
        <dbReference type="EMBL" id="MBC8756158.1"/>
    </source>
</evidence>
<proteinExistence type="predicted"/>
<sequence>MNLTKLTHITFFIVAFITLLVAMYMEKFYLIYAQPFTVLAILIIYFTEKKDPTSVLYILSQIIGLAGGILLILGMRDHLKAVSVLFSLFYIIYLRLMYVRNVMKKTEVRTYFYVFLISLPVLYLYHRVIQTISSELTEVAIYFGVLMFFMLSYIFTALYYYLKEKNQANLWMLIAAINFGFMNIIIGLNELYVYETTFTVIVVFCSFFIQFFVLKFMLHDKNDEHDLLRSMLQEK</sequence>
<comment type="caution">
    <text evidence="2">The sequence shown here is derived from an EMBL/GenBank/DDBJ whole genome shotgun (WGS) entry which is preliminary data.</text>
</comment>
<evidence type="ECO:0000256" key="1">
    <source>
        <dbReference type="SAM" id="Phobius"/>
    </source>
</evidence>
<feature type="transmembrane region" description="Helical" evidence="1">
    <location>
        <begin position="168"/>
        <end position="186"/>
    </location>
</feature>
<dbReference type="Proteomes" id="UP000619238">
    <property type="component" value="Unassembled WGS sequence"/>
</dbReference>
<gene>
    <name evidence="2" type="ORF">H2O64_15890</name>
</gene>
<feature type="transmembrane region" description="Helical" evidence="1">
    <location>
        <begin position="54"/>
        <end position="75"/>
    </location>
</feature>
<name>A0ABR7QCM3_9FLAO</name>
<evidence type="ECO:0008006" key="4">
    <source>
        <dbReference type="Google" id="ProtNLM"/>
    </source>
</evidence>
<protein>
    <recommendedName>
        <fullName evidence="4">Lysoplasmalogenase</fullName>
    </recommendedName>
</protein>
<feature type="transmembrane region" description="Helical" evidence="1">
    <location>
        <begin position="7"/>
        <end position="25"/>
    </location>
</feature>
<keyword evidence="3" id="KW-1185">Reference proteome</keyword>
<feature type="transmembrane region" description="Helical" evidence="1">
    <location>
        <begin position="81"/>
        <end position="98"/>
    </location>
</feature>
<dbReference type="RefSeq" id="WP_187563201.1">
    <property type="nucleotide sequence ID" value="NZ_JACGWS010000010.1"/>
</dbReference>
<keyword evidence="1" id="KW-1133">Transmembrane helix</keyword>
<evidence type="ECO:0000313" key="3">
    <source>
        <dbReference type="Proteomes" id="UP000619238"/>
    </source>
</evidence>
<keyword evidence="1" id="KW-0472">Membrane</keyword>
<accession>A0ABR7QCM3</accession>
<feature type="transmembrane region" description="Helical" evidence="1">
    <location>
        <begin position="31"/>
        <end position="47"/>
    </location>
</feature>
<reference evidence="2 3" key="1">
    <citation type="submission" date="2020-07" db="EMBL/GenBank/DDBJ databases">
        <title>Description of Kordia aestuariivivens sp. nov., isolated from a tidal flat.</title>
        <authorList>
            <person name="Park S."/>
            <person name="Yoon J.-H."/>
        </authorList>
    </citation>
    <scope>NUCLEOTIDE SEQUENCE [LARGE SCALE GENOMIC DNA]</scope>
    <source>
        <strain evidence="2 3">YSTF-M3</strain>
    </source>
</reference>